<accession>A0A2G5HMB4</accession>
<evidence type="ECO:0000313" key="4">
    <source>
        <dbReference type="Proteomes" id="UP000230605"/>
    </source>
</evidence>
<dbReference type="Proteomes" id="UP001302367">
    <property type="component" value="Chromosome 4"/>
</dbReference>
<proteinExistence type="predicted"/>
<dbReference type="AlphaFoldDB" id="A0A2G5HMB4"/>
<name>A0A2G5HMB4_CERBT</name>
<keyword evidence="5" id="KW-1185">Reference proteome</keyword>
<feature type="region of interest" description="Disordered" evidence="1">
    <location>
        <begin position="48"/>
        <end position="71"/>
    </location>
</feature>
<reference evidence="3 5" key="2">
    <citation type="submission" date="2023-09" db="EMBL/GenBank/DDBJ databases">
        <title>Complete-Gapless Cercospora beticola genome.</title>
        <authorList>
            <person name="Wyatt N.A."/>
            <person name="Spanner R.E."/>
            <person name="Bolton M.D."/>
        </authorList>
    </citation>
    <scope>NUCLEOTIDE SEQUENCE [LARGE SCALE GENOMIC DNA]</scope>
    <source>
        <strain evidence="3">Cb09-40</strain>
    </source>
</reference>
<evidence type="ECO:0000313" key="5">
    <source>
        <dbReference type="Proteomes" id="UP001302367"/>
    </source>
</evidence>
<dbReference type="Proteomes" id="UP000230605">
    <property type="component" value="Chromosome 4"/>
</dbReference>
<gene>
    <name evidence="2" type="ORF">CB0940_04378</name>
    <name evidence="3" type="ORF">RHO25_006244</name>
</gene>
<protein>
    <submittedName>
        <fullName evidence="2">Uncharacterized protein</fullName>
    </submittedName>
</protein>
<evidence type="ECO:0000313" key="3">
    <source>
        <dbReference type="EMBL" id="WPB01615.1"/>
    </source>
</evidence>
<reference evidence="2 4" key="1">
    <citation type="submission" date="2015-10" db="EMBL/GenBank/DDBJ databases">
        <title>The cercosporin biosynthetic gene cluster was horizontally transferred to several fungal lineages and shown to be expanded in Cercospora beticola based on microsynteny with recipient genomes.</title>
        <authorList>
            <person name="De Jonge R."/>
            <person name="Ebert M.K."/>
            <person name="Suttle J.C."/>
            <person name="Jurick Ii W.M."/>
            <person name="Secor G.A."/>
            <person name="Thomma B.P."/>
            <person name="Van De Peer Y."/>
            <person name="Bolton M.D."/>
        </authorList>
    </citation>
    <scope>NUCLEOTIDE SEQUENCE [LARGE SCALE GENOMIC DNA]</scope>
    <source>
        <strain evidence="2 4">09-40</strain>
    </source>
</reference>
<dbReference type="EMBL" id="CP134187">
    <property type="protein sequence ID" value="WPB01615.1"/>
    <property type="molecule type" value="Genomic_DNA"/>
</dbReference>
<dbReference type="EMBL" id="LKMD01000105">
    <property type="protein sequence ID" value="PIA93680.1"/>
    <property type="molecule type" value="Genomic_DNA"/>
</dbReference>
<evidence type="ECO:0000313" key="2">
    <source>
        <dbReference type="EMBL" id="PIA93680.1"/>
    </source>
</evidence>
<sequence length="141" mass="15604">MPLFWQAMTTSGSRSRSSDGTQITVTPEDRKMLAMIMIVLSKCVPGENRSPTLRRYPKPAAKAPTTHGGGCDPDPEQWAYLSRVTQLVSQTRATYSAAAYFGTLAGQRPCQHRQRSNGVISRRSLVVSSNMRLDTRDLSRS</sequence>
<organism evidence="2 4">
    <name type="scientific">Cercospora beticola</name>
    <name type="common">Sugarbeet leaf spot fungus</name>
    <dbReference type="NCBI Taxonomy" id="122368"/>
    <lineage>
        <taxon>Eukaryota</taxon>
        <taxon>Fungi</taxon>
        <taxon>Dikarya</taxon>
        <taxon>Ascomycota</taxon>
        <taxon>Pezizomycotina</taxon>
        <taxon>Dothideomycetes</taxon>
        <taxon>Dothideomycetidae</taxon>
        <taxon>Mycosphaerellales</taxon>
        <taxon>Mycosphaerellaceae</taxon>
        <taxon>Cercospora</taxon>
    </lineage>
</organism>
<evidence type="ECO:0000256" key="1">
    <source>
        <dbReference type="SAM" id="MobiDB-lite"/>
    </source>
</evidence>